<evidence type="ECO:0000313" key="9">
    <source>
        <dbReference type="EMBL" id="MBD2844350.1"/>
    </source>
</evidence>
<evidence type="ECO:0000256" key="2">
    <source>
        <dbReference type="ARBA" id="ARBA00022448"/>
    </source>
</evidence>
<keyword evidence="4 7" id="KW-0812">Transmembrane</keyword>
<reference evidence="9" key="1">
    <citation type="submission" date="2020-09" db="EMBL/GenBank/DDBJ databases">
        <title>A novel bacterium of genus Paenibacillus, isolated from South China Sea.</title>
        <authorList>
            <person name="Huang H."/>
            <person name="Mo K."/>
            <person name="Hu Y."/>
        </authorList>
    </citation>
    <scope>NUCLEOTIDE SEQUENCE</scope>
    <source>
        <strain evidence="9">IB182496</strain>
    </source>
</reference>
<evidence type="ECO:0000256" key="7">
    <source>
        <dbReference type="RuleBase" id="RU363032"/>
    </source>
</evidence>
<feature type="transmembrane region" description="Helical" evidence="7">
    <location>
        <begin position="125"/>
        <end position="144"/>
    </location>
</feature>
<keyword evidence="10" id="KW-1185">Reference proteome</keyword>
<feature type="transmembrane region" description="Helical" evidence="7">
    <location>
        <begin position="67"/>
        <end position="88"/>
    </location>
</feature>
<dbReference type="GO" id="GO:0055085">
    <property type="term" value="P:transmembrane transport"/>
    <property type="evidence" value="ECO:0007669"/>
    <property type="project" value="InterPro"/>
</dbReference>
<dbReference type="EMBL" id="JACXIZ010000010">
    <property type="protein sequence ID" value="MBD2844350.1"/>
    <property type="molecule type" value="Genomic_DNA"/>
</dbReference>
<comment type="caution">
    <text evidence="9">The sequence shown here is derived from an EMBL/GenBank/DDBJ whole genome shotgun (WGS) entry which is preliminary data.</text>
</comment>
<keyword evidence="2 7" id="KW-0813">Transport</keyword>
<dbReference type="PROSITE" id="PS50928">
    <property type="entry name" value="ABC_TM1"/>
    <property type="match status" value="1"/>
</dbReference>
<comment type="subcellular location">
    <subcellularLocation>
        <location evidence="1 7">Cell membrane</location>
        <topology evidence="1 7">Multi-pass membrane protein</topology>
    </subcellularLocation>
</comment>
<accession>A0A927GQY2</accession>
<evidence type="ECO:0000256" key="6">
    <source>
        <dbReference type="ARBA" id="ARBA00023136"/>
    </source>
</evidence>
<protein>
    <submittedName>
        <fullName evidence="9">ABC transporter permease</fullName>
    </submittedName>
</protein>
<name>A0A927GQY2_9BACL</name>
<gene>
    <name evidence="9" type="ORF">IDH44_04040</name>
</gene>
<feature type="transmembrane region" description="Helical" evidence="7">
    <location>
        <begin position="182"/>
        <end position="201"/>
    </location>
</feature>
<dbReference type="PANTHER" id="PTHR30151">
    <property type="entry name" value="ALKANE SULFONATE ABC TRANSPORTER-RELATED, MEMBRANE SUBUNIT"/>
    <property type="match status" value="1"/>
</dbReference>
<dbReference type="InterPro" id="IPR035906">
    <property type="entry name" value="MetI-like_sf"/>
</dbReference>
<feature type="transmembrane region" description="Helical" evidence="7">
    <location>
        <begin position="221"/>
        <end position="246"/>
    </location>
</feature>
<dbReference type="PANTHER" id="PTHR30151:SF0">
    <property type="entry name" value="ABC TRANSPORTER PERMEASE PROTEIN MJ0413-RELATED"/>
    <property type="match status" value="1"/>
</dbReference>
<dbReference type="AlphaFoldDB" id="A0A927GQY2"/>
<sequence length="254" mass="27413">MKTRKVTRWKPAALLGSLAFAVLWQLAAWISGPAFLPGPVAVIKLFFVQLTTPGYLGTVLASYQRVLVGWGIGSLVGMVGGILMGRYASLGQFLYSPIQFFRVIPAIAIVPILVIWLGVGETIKYVIIGYGVALVVAVNIADAVQRVAQVRLQAARSMGAGPIRIFWGVLVPSVMPEVLKGVRGSLAFAFMSIVGIETLAAQDGVGKMIWNARVLHQTDVAILGIVTLGLMGVLADLLVQALFRLFGYRFMMRR</sequence>
<evidence type="ECO:0000256" key="5">
    <source>
        <dbReference type="ARBA" id="ARBA00022989"/>
    </source>
</evidence>
<proteinExistence type="inferred from homology"/>
<keyword evidence="6 7" id="KW-0472">Membrane</keyword>
<keyword evidence="5 7" id="KW-1133">Transmembrane helix</keyword>
<dbReference type="RefSeq" id="WP_190914948.1">
    <property type="nucleotide sequence ID" value="NZ_JACXIZ010000010.1"/>
</dbReference>
<evidence type="ECO:0000259" key="8">
    <source>
        <dbReference type="PROSITE" id="PS50928"/>
    </source>
</evidence>
<dbReference type="Proteomes" id="UP000621560">
    <property type="component" value="Unassembled WGS sequence"/>
</dbReference>
<evidence type="ECO:0000256" key="4">
    <source>
        <dbReference type="ARBA" id="ARBA00022692"/>
    </source>
</evidence>
<dbReference type="GO" id="GO:0005886">
    <property type="term" value="C:plasma membrane"/>
    <property type="evidence" value="ECO:0007669"/>
    <property type="project" value="UniProtKB-SubCell"/>
</dbReference>
<dbReference type="Pfam" id="PF00528">
    <property type="entry name" value="BPD_transp_1"/>
    <property type="match status" value="1"/>
</dbReference>
<evidence type="ECO:0000256" key="1">
    <source>
        <dbReference type="ARBA" id="ARBA00004651"/>
    </source>
</evidence>
<dbReference type="SUPFAM" id="SSF161098">
    <property type="entry name" value="MetI-like"/>
    <property type="match status" value="1"/>
</dbReference>
<comment type="similarity">
    <text evidence="7">Belongs to the binding-protein-dependent transport system permease family.</text>
</comment>
<evidence type="ECO:0000256" key="3">
    <source>
        <dbReference type="ARBA" id="ARBA00022475"/>
    </source>
</evidence>
<dbReference type="Gene3D" id="1.10.3720.10">
    <property type="entry name" value="MetI-like"/>
    <property type="match status" value="1"/>
</dbReference>
<feature type="transmembrane region" description="Helical" evidence="7">
    <location>
        <begin position="100"/>
        <end position="119"/>
    </location>
</feature>
<dbReference type="CDD" id="cd06261">
    <property type="entry name" value="TM_PBP2"/>
    <property type="match status" value="1"/>
</dbReference>
<evidence type="ECO:0000313" key="10">
    <source>
        <dbReference type="Proteomes" id="UP000621560"/>
    </source>
</evidence>
<dbReference type="InterPro" id="IPR000515">
    <property type="entry name" value="MetI-like"/>
</dbReference>
<keyword evidence="3" id="KW-1003">Cell membrane</keyword>
<feature type="domain" description="ABC transmembrane type-1" evidence="8">
    <location>
        <begin position="59"/>
        <end position="243"/>
    </location>
</feature>
<organism evidence="9 10">
    <name type="scientific">Paenibacillus sabuli</name>
    <dbReference type="NCBI Taxonomy" id="2772509"/>
    <lineage>
        <taxon>Bacteria</taxon>
        <taxon>Bacillati</taxon>
        <taxon>Bacillota</taxon>
        <taxon>Bacilli</taxon>
        <taxon>Bacillales</taxon>
        <taxon>Paenibacillaceae</taxon>
        <taxon>Paenibacillus</taxon>
    </lineage>
</organism>